<name>A0A8A1M5F7_AJECA</name>
<reference evidence="2" key="1">
    <citation type="submission" date="2021-01" db="EMBL/GenBank/DDBJ databases">
        <title>Chromosome-level genome assembly of a human fungal pathogen reveals clustering of transcriptionally co-regulated genes.</title>
        <authorList>
            <person name="Voorhies M."/>
            <person name="Cohen S."/>
            <person name="Shea T.P."/>
            <person name="Petrus S."/>
            <person name="Munoz J.F."/>
            <person name="Poplawski S."/>
            <person name="Goldman W.E."/>
            <person name="Michael T."/>
            <person name="Cuomo C.A."/>
            <person name="Sil A."/>
            <person name="Beyhan S."/>
        </authorList>
    </citation>
    <scope>NUCLEOTIDE SEQUENCE</scope>
    <source>
        <strain evidence="2">WU24</strain>
    </source>
</reference>
<feature type="compositionally biased region" description="Polar residues" evidence="1">
    <location>
        <begin position="489"/>
        <end position="518"/>
    </location>
</feature>
<feature type="compositionally biased region" description="Low complexity" evidence="1">
    <location>
        <begin position="244"/>
        <end position="266"/>
    </location>
</feature>
<protein>
    <submittedName>
        <fullName evidence="2">Uncharacterized protein</fullName>
    </submittedName>
</protein>
<proteinExistence type="predicted"/>
<dbReference type="AlphaFoldDB" id="A0A8A1M5F7"/>
<dbReference type="OrthoDB" id="4186499at2759"/>
<gene>
    <name evidence="2" type="ORF">I7I51_04779</name>
</gene>
<sequence>MAELLQPLTYSPPPRSRGNYEPAPPPATNPATVTTTSNIFEGSEEPKIYYPKEKKGTDREPDSAPLLPRWDSFSEVLGEPSRAVRKVSSTPRLQGEEYGGNRSAAQPNFTPESSVGSAETPQEDYCQALPKLEGIILGSPDLSLTNKGTCGTRGSSKLVIPERRIPSAQGSVEMADVEFVCGSSSTVTPRRTSSENNTEVLLPGQNVHASLPQLPLRPPTPVGFRQRPHSRDVSSYSSFVPDGRSASISSAVKISSRSSARSNKSRGQGPPFFVQPSIHSHHDHYMELETSPGEDSNVVEQSAPRADSSKKVPQDLPVEGTAQNEILSHLKALAGDVAAIKIEQIRIKKQLEDTNNYLKAFSGKPQQLESEAGIRSLASYEEGITNHVTQVAGEFNEAVESVAITLAKISDNTANTISANPASRESDDLKWSDAVEQGFHDTPAGIPITTYITPVDQGRPSTVQGTERMGENDVGKENVGGPMGRRRSQTSPSVRGDTAQDQGQQQFSNWHGPPTSQKRGFWKRHNGGMSRRGSASGSGSRKCEKLQGIRFALRKKLLTFCHTVATPNSTGQQQPVSAASQVYTHGGYEAQSQIQPSSRNPGTHGVHAHASGQYRGYPHRQFSMRHNQTSTRDGAVPSNRSYMPHRDFSPNYGSPPGHPGQGYSQVGFHRFHGTQNVGSSPEVGQWPAANTEFNAHRPWAGVSNWYHQVNPQGNNDMQGPPN</sequence>
<feature type="region of interest" description="Disordered" evidence="1">
    <location>
        <begin position="208"/>
        <end position="315"/>
    </location>
</feature>
<feature type="region of interest" description="Disordered" evidence="1">
    <location>
        <begin position="440"/>
        <end position="541"/>
    </location>
</feature>
<feature type="compositionally biased region" description="Basic and acidic residues" evidence="1">
    <location>
        <begin position="44"/>
        <end position="62"/>
    </location>
</feature>
<feature type="compositionally biased region" description="Low complexity" evidence="1">
    <location>
        <begin position="527"/>
        <end position="540"/>
    </location>
</feature>
<accession>A0A8A1M5F7</accession>
<feature type="region of interest" description="Disordered" evidence="1">
    <location>
        <begin position="592"/>
        <end position="611"/>
    </location>
</feature>
<organism evidence="2 3">
    <name type="scientific">Ajellomyces capsulatus</name>
    <name type="common">Darling's disease fungus</name>
    <name type="synonym">Histoplasma capsulatum</name>
    <dbReference type="NCBI Taxonomy" id="5037"/>
    <lineage>
        <taxon>Eukaryota</taxon>
        <taxon>Fungi</taxon>
        <taxon>Dikarya</taxon>
        <taxon>Ascomycota</taxon>
        <taxon>Pezizomycotina</taxon>
        <taxon>Eurotiomycetes</taxon>
        <taxon>Eurotiomycetidae</taxon>
        <taxon>Onygenales</taxon>
        <taxon>Ajellomycetaceae</taxon>
        <taxon>Histoplasma</taxon>
    </lineage>
</organism>
<feature type="compositionally biased region" description="Polar residues" evidence="1">
    <location>
        <begin position="592"/>
        <end position="601"/>
    </location>
</feature>
<evidence type="ECO:0000313" key="2">
    <source>
        <dbReference type="EMBL" id="QSS59983.1"/>
    </source>
</evidence>
<feature type="region of interest" description="Disordered" evidence="1">
    <location>
        <begin position="1"/>
        <end position="122"/>
    </location>
</feature>
<feature type="region of interest" description="Disordered" evidence="1">
    <location>
        <begin position="626"/>
        <end position="686"/>
    </location>
</feature>
<dbReference type="Proteomes" id="UP000663671">
    <property type="component" value="Chromosome 4"/>
</dbReference>
<evidence type="ECO:0000256" key="1">
    <source>
        <dbReference type="SAM" id="MobiDB-lite"/>
    </source>
</evidence>
<dbReference type="EMBL" id="CP069110">
    <property type="protein sequence ID" value="QSS59983.1"/>
    <property type="molecule type" value="Genomic_DNA"/>
</dbReference>
<dbReference type="VEuPathDB" id="FungiDB:I7I51_04779"/>
<evidence type="ECO:0000313" key="3">
    <source>
        <dbReference type="Proteomes" id="UP000663671"/>
    </source>
</evidence>
<feature type="compositionally biased region" description="Polar residues" evidence="1">
    <location>
        <begin position="103"/>
        <end position="120"/>
    </location>
</feature>